<organism evidence="1 2">
    <name type="scientific">Romanomermis culicivorax</name>
    <name type="common">Nematode worm</name>
    <dbReference type="NCBI Taxonomy" id="13658"/>
    <lineage>
        <taxon>Eukaryota</taxon>
        <taxon>Metazoa</taxon>
        <taxon>Ecdysozoa</taxon>
        <taxon>Nematoda</taxon>
        <taxon>Enoplea</taxon>
        <taxon>Dorylaimia</taxon>
        <taxon>Mermithida</taxon>
        <taxon>Mermithoidea</taxon>
        <taxon>Mermithidae</taxon>
        <taxon>Romanomermis</taxon>
    </lineage>
</organism>
<keyword evidence="1" id="KW-1185">Reference proteome</keyword>
<name>A0A915J369_ROMCU</name>
<sequence length="391" mass="43837">TSLEASFCLLHTAEDFVKFPRFGVPKTCNASSGKGISLKIRGIICTKSLSLPCSQRRLMAFYVLIDVDSPDTPHQMPCADWGFQSIKSLEKKINKAKFSAANFALQNVTNSDSQIENQIAVVRIAHVQKSFNVIAYVCLTFPEPAMTQDQLYDFLALIQIADVAVNCPKYFRAFDQYKKGCLTFIDFILGCAALEMHTTHGNEAGEQRCRYIFRYYCKKHDFTISFGEFVTMIDDILTFKMTKETKGALEVQRAQLSRYHLSKNQEAYVPWPNASLEIFTSKVCAPFWLSKILRLVYCTTSHLHSHQAGVSLLPYDPLPPPMFSIGINTQEQYAAWANSLGVKETEDRASGQIWQISQTKSSLATKKGAEALKTKLATKPKSRTAQASANL</sequence>
<protein>
    <submittedName>
        <fullName evidence="2">EF-hand domain-containing protein</fullName>
    </submittedName>
</protein>
<dbReference type="SUPFAM" id="SSF47473">
    <property type="entry name" value="EF-hand"/>
    <property type="match status" value="1"/>
</dbReference>
<reference evidence="2" key="1">
    <citation type="submission" date="2022-11" db="UniProtKB">
        <authorList>
            <consortium name="WormBaseParasite"/>
        </authorList>
    </citation>
    <scope>IDENTIFICATION</scope>
</reference>
<evidence type="ECO:0000313" key="2">
    <source>
        <dbReference type="WBParaSite" id="nRc.2.0.1.t20851-RA"/>
    </source>
</evidence>
<dbReference type="WBParaSite" id="nRc.2.0.1.t20851-RA">
    <property type="protein sequence ID" value="nRc.2.0.1.t20851-RA"/>
    <property type="gene ID" value="nRc.2.0.1.g20851"/>
</dbReference>
<proteinExistence type="predicted"/>
<accession>A0A915J369</accession>
<evidence type="ECO:0000313" key="1">
    <source>
        <dbReference type="Proteomes" id="UP000887565"/>
    </source>
</evidence>
<dbReference type="Proteomes" id="UP000887565">
    <property type="component" value="Unplaced"/>
</dbReference>
<dbReference type="AlphaFoldDB" id="A0A915J369"/>
<dbReference type="InterPro" id="IPR011992">
    <property type="entry name" value="EF-hand-dom_pair"/>
</dbReference>
<dbReference type="Gene3D" id="1.10.238.10">
    <property type="entry name" value="EF-hand"/>
    <property type="match status" value="1"/>
</dbReference>